<sequence length="159" mass="17645">MLFYSSFNPQLYGDDSAHGAVALMTVNQTEASMTGWFFRHLPSSHKDPVIAVALSDETTYDFVDGRPETVEEYRLYCQRSASLAAKDAPTPITSVPTAYLPRPCPLPGTCYPEGWSEKLAYFRREVYLGQLMKIRFPALTVYATCMAGSSAVVITEHTS</sequence>
<keyword evidence="2" id="KW-1185">Reference proteome</keyword>
<dbReference type="AlphaFoldDB" id="A0A1X2H8B7"/>
<dbReference type="EMBL" id="MCGN01000007">
    <property type="protein sequence ID" value="ORY94825.1"/>
    <property type="molecule type" value="Genomic_DNA"/>
</dbReference>
<reference evidence="1 2" key="1">
    <citation type="submission" date="2016-07" db="EMBL/GenBank/DDBJ databases">
        <title>Pervasive Adenine N6-methylation of Active Genes in Fungi.</title>
        <authorList>
            <consortium name="DOE Joint Genome Institute"/>
            <person name="Mondo S.J."/>
            <person name="Dannebaum R.O."/>
            <person name="Kuo R.C."/>
            <person name="Labutti K."/>
            <person name="Haridas S."/>
            <person name="Kuo A."/>
            <person name="Salamov A."/>
            <person name="Ahrendt S.R."/>
            <person name="Lipzen A."/>
            <person name="Sullivan W."/>
            <person name="Andreopoulos W.B."/>
            <person name="Clum A."/>
            <person name="Lindquist E."/>
            <person name="Daum C."/>
            <person name="Ramamoorthy G.K."/>
            <person name="Gryganskyi A."/>
            <person name="Culley D."/>
            <person name="Magnuson J.K."/>
            <person name="James T.Y."/>
            <person name="O'Malley M.A."/>
            <person name="Stajich J.E."/>
            <person name="Spatafora J.W."/>
            <person name="Visel A."/>
            <person name="Grigoriev I.V."/>
        </authorList>
    </citation>
    <scope>NUCLEOTIDE SEQUENCE [LARGE SCALE GENOMIC DNA]</scope>
    <source>
        <strain evidence="1 2">NRRL 2496</strain>
    </source>
</reference>
<evidence type="ECO:0000313" key="2">
    <source>
        <dbReference type="Proteomes" id="UP000242180"/>
    </source>
</evidence>
<gene>
    <name evidence="1" type="ORF">BCR43DRAFT_516451</name>
</gene>
<organism evidence="1 2">
    <name type="scientific">Syncephalastrum racemosum</name>
    <name type="common">Filamentous fungus</name>
    <dbReference type="NCBI Taxonomy" id="13706"/>
    <lineage>
        <taxon>Eukaryota</taxon>
        <taxon>Fungi</taxon>
        <taxon>Fungi incertae sedis</taxon>
        <taxon>Mucoromycota</taxon>
        <taxon>Mucoromycotina</taxon>
        <taxon>Mucoromycetes</taxon>
        <taxon>Mucorales</taxon>
        <taxon>Syncephalastraceae</taxon>
        <taxon>Syncephalastrum</taxon>
    </lineage>
</organism>
<proteinExistence type="predicted"/>
<accession>A0A1X2H8B7</accession>
<name>A0A1X2H8B7_SYNRA</name>
<protein>
    <submittedName>
        <fullName evidence="1">Uncharacterized protein</fullName>
    </submittedName>
</protein>
<comment type="caution">
    <text evidence="1">The sequence shown here is derived from an EMBL/GenBank/DDBJ whole genome shotgun (WGS) entry which is preliminary data.</text>
</comment>
<dbReference type="InParanoid" id="A0A1X2H8B7"/>
<dbReference type="Proteomes" id="UP000242180">
    <property type="component" value="Unassembled WGS sequence"/>
</dbReference>
<evidence type="ECO:0000313" key="1">
    <source>
        <dbReference type="EMBL" id="ORY94825.1"/>
    </source>
</evidence>